<evidence type="ECO:0000313" key="2">
    <source>
        <dbReference type="Proteomes" id="UP001064048"/>
    </source>
</evidence>
<accession>A0ACC0JDB7</accession>
<dbReference type="Proteomes" id="UP001064048">
    <property type="component" value="Chromosome 16"/>
</dbReference>
<reference evidence="1 2" key="1">
    <citation type="journal article" date="2022" name="Genome Biol. Evol.">
        <title>The Spruce Budworm Genome: Reconstructing the Evolutionary History of Antifreeze Proteins.</title>
        <authorList>
            <person name="Beliveau C."/>
            <person name="Gagne P."/>
            <person name="Picq S."/>
            <person name="Vernygora O."/>
            <person name="Keeling C.I."/>
            <person name="Pinkney K."/>
            <person name="Doucet D."/>
            <person name="Wen F."/>
            <person name="Johnston J.S."/>
            <person name="Maaroufi H."/>
            <person name="Boyle B."/>
            <person name="Laroche J."/>
            <person name="Dewar K."/>
            <person name="Juretic N."/>
            <person name="Blackburn G."/>
            <person name="Nisole A."/>
            <person name="Brunet B."/>
            <person name="Brandao M."/>
            <person name="Lumley L."/>
            <person name="Duan J."/>
            <person name="Quan G."/>
            <person name="Lucarotti C.J."/>
            <person name="Roe A.D."/>
            <person name="Sperling F.A.H."/>
            <person name="Levesque R.C."/>
            <person name="Cusson M."/>
        </authorList>
    </citation>
    <scope>NUCLEOTIDE SEQUENCE [LARGE SCALE GENOMIC DNA]</scope>
    <source>
        <strain evidence="1">Glfc:IPQL:Cfum</strain>
    </source>
</reference>
<sequence length="94" mass="10428">MFGSNINVQQKIQNTSANGWDSLTERPVRLALGRFSKKTAPAPVGCVGALGQMRQCLKTLLRMYAAQRGKIKFAVHCTVETRTTQLFINNTRST</sequence>
<dbReference type="EMBL" id="CM046116">
    <property type="protein sequence ID" value="KAI8422096.1"/>
    <property type="molecule type" value="Genomic_DNA"/>
</dbReference>
<name>A0ACC0JDB7_CHOFU</name>
<gene>
    <name evidence="1" type="ORF">MSG28_009984</name>
</gene>
<proteinExistence type="predicted"/>
<evidence type="ECO:0000313" key="1">
    <source>
        <dbReference type="EMBL" id="KAI8422096.1"/>
    </source>
</evidence>
<organism evidence="1 2">
    <name type="scientific">Choristoneura fumiferana</name>
    <name type="common">Spruce budworm moth</name>
    <name type="synonym">Archips fumiferana</name>
    <dbReference type="NCBI Taxonomy" id="7141"/>
    <lineage>
        <taxon>Eukaryota</taxon>
        <taxon>Metazoa</taxon>
        <taxon>Ecdysozoa</taxon>
        <taxon>Arthropoda</taxon>
        <taxon>Hexapoda</taxon>
        <taxon>Insecta</taxon>
        <taxon>Pterygota</taxon>
        <taxon>Neoptera</taxon>
        <taxon>Endopterygota</taxon>
        <taxon>Lepidoptera</taxon>
        <taxon>Glossata</taxon>
        <taxon>Ditrysia</taxon>
        <taxon>Tortricoidea</taxon>
        <taxon>Tortricidae</taxon>
        <taxon>Tortricinae</taxon>
        <taxon>Choristoneura</taxon>
    </lineage>
</organism>
<protein>
    <submittedName>
        <fullName evidence="1">Uncharacterized protein</fullName>
    </submittedName>
</protein>
<comment type="caution">
    <text evidence="1">The sequence shown here is derived from an EMBL/GenBank/DDBJ whole genome shotgun (WGS) entry which is preliminary data.</text>
</comment>
<keyword evidence="2" id="KW-1185">Reference proteome</keyword>